<feature type="chain" id="PRO_5031133271" evidence="1">
    <location>
        <begin position="22"/>
        <end position="504"/>
    </location>
</feature>
<accession>A0A7X8TQC1</accession>
<dbReference type="AlphaFoldDB" id="A0A7X8TQC1"/>
<comment type="caution">
    <text evidence="2">The sequence shown here is derived from an EMBL/GenBank/DDBJ whole genome shotgun (WGS) entry which is preliminary data.</text>
</comment>
<gene>
    <name evidence="2" type="ORF">HGP28_08890</name>
</gene>
<dbReference type="Gene3D" id="1.25.40.10">
    <property type="entry name" value="Tetratricopeptide repeat domain"/>
    <property type="match status" value="1"/>
</dbReference>
<evidence type="ECO:0000313" key="3">
    <source>
        <dbReference type="Proteomes" id="UP000535589"/>
    </source>
</evidence>
<dbReference type="InterPro" id="IPR011990">
    <property type="entry name" value="TPR-like_helical_dom_sf"/>
</dbReference>
<organism evidence="2 3">
    <name type="scientific">Vibrio agarilyticus</name>
    <dbReference type="NCBI Taxonomy" id="2726741"/>
    <lineage>
        <taxon>Bacteria</taxon>
        <taxon>Pseudomonadati</taxon>
        <taxon>Pseudomonadota</taxon>
        <taxon>Gammaproteobacteria</taxon>
        <taxon>Vibrionales</taxon>
        <taxon>Vibrionaceae</taxon>
        <taxon>Vibrio</taxon>
    </lineage>
</organism>
<dbReference type="RefSeq" id="WP_168836095.1">
    <property type="nucleotide sequence ID" value="NZ_JABAIK010000007.1"/>
</dbReference>
<name>A0A7X8TQC1_9VIBR</name>
<dbReference type="EMBL" id="JABAIK010000007">
    <property type="protein sequence ID" value="NLS13002.1"/>
    <property type="molecule type" value="Genomic_DNA"/>
</dbReference>
<feature type="signal peptide" evidence="1">
    <location>
        <begin position="1"/>
        <end position="21"/>
    </location>
</feature>
<keyword evidence="3" id="KW-1185">Reference proteome</keyword>
<proteinExistence type="predicted"/>
<dbReference type="Proteomes" id="UP000535589">
    <property type="component" value="Unassembled WGS sequence"/>
</dbReference>
<evidence type="ECO:0000313" key="2">
    <source>
        <dbReference type="EMBL" id="NLS13002.1"/>
    </source>
</evidence>
<protein>
    <submittedName>
        <fullName evidence="2">Tetratricopeptide repeat protein</fullName>
    </submittedName>
</protein>
<reference evidence="2 3" key="1">
    <citation type="submission" date="2020-04" db="EMBL/GenBank/DDBJ databases">
        <title>Vibrio sp. SM6, a novel species isolated from seawater.</title>
        <authorList>
            <person name="Wang X."/>
        </authorList>
    </citation>
    <scope>NUCLEOTIDE SEQUENCE [LARGE SCALE GENOMIC DNA]</scope>
    <source>
        <strain evidence="2 3">SM6</strain>
    </source>
</reference>
<keyword evidence="1" id="KW-0732">Signal</keyword>
<evidence type="ECO:0000256" key="1">
    <source>
        <dbReference type="SAM" id="SignalP"/>
    </source>
</evidence>
<sequence length="504" mass="57281">MNTPIALISIASMTLSAAVIANESAQNRVGNAAERQAPNNAITLYDERLDITVSQLDEADTVEAQLWMQLDEQGWQSTKVAAEKTPISAALQDELRYREVLHQLTQLNQQRLFGEAEKLAQSQPQWQNCQRIQWQWQDLRAEMGSGYGPKAKQKYQNLLNQCAQYNRATFQKMLGWSNASAHGHILGLYQQSTAPDTQLVQETKDNIRLTRLKQKTVSSEELSHAERIAKTRGNGQIAETLGWKYLDNAQPHRAQQWFEHAISWAGPSEKRVKGLLHSYILSDQPEPFTQTQQQYAKRFPSILELEIASGDDDVAALCQTGAPAAPCLNALAKKPSLDGESLALKGWKLYDLQRPYSAMAVFEQALPQLEPTSNAYTNARHGYILALEQAGFNHQAMNEVGQLPSTDTQYRLQQQLGKRHIISYFEQAQYEQALNEISQYEQRYGESFDLAELKAWSLFHTNRHTAALEIYDQLRTAYPMEISYQKAYQSIRCTIKPKDFRCKH</sequence>